<feature type="transmembrane region" description="Helical" evidence="2">
    <location>
        <begin position="581"/>
        <end position="603"/>
    </location>
</feature>
<feature type="transmembrane region" description="Helical" evidence="2">
    <location>
        <begin position="346"/>
        <end position="368"/>
    </location>
</feature>
<dbReference type="EMBL" id="MU128910">
    <property type="protein sequence ID" value="KAF9520720.1"/>
    <property type="molecule type" value="Genomic_DNA"/>
</dbReference>
<gene>
    <name evidence="5" type="ORF">BS47DRAFT_1335358</name>
</gene>
<feature type="region of interest" description="Disordered" evidence="1">
    <location>
        <begin position="861"/>
        <end position="931"/>
    </location>
</feature>
<accession>A0A9P6E2Q0</accession>
<keyword evidence="3" id="KW-0732">Signal</keyword>
<feature type="domain" description="TRP C-terminal" evidence="4">
    <location>
        <begin position="439"/>
        <end position="645"/>
    </location>
</feature>
<sequence length="931" mass="100755">MSVYGVLLLLSTVLGTAFAQTPLVPFTDCTSATISAPTSDPLARINISDVYAQVDYSAGRSLKLVLIGQTGKTIVPSAESPGSLILSTLFSRTSVLTFTLNQTDSWFCSTVRPASPLPSLGNDSTYCPVSPGQLAFSVTTPLRHDYNLTTIVTRVRVMDTSSPARELMCVDVEVTPVRDQHQTHNLGYPQILFWLSVSLVMAYWVVVGLARISAAWGRGVGRGRGWSTVRWAGTVFASAVSAERLTTHSALLRFATPSWRDVMFHTQWCASLAMLAVQWPRYACAIPYLVLTADISLGNGKGTHWDPYAVTYTPPSTFQDQLADSTSPLFLNQNLPNDLFSVSMKLWLIIVGAAVVVSTVIWSIDWFISSCTGRSRSGVARGSMSPPMRYSGTDANKETSALSGLRSDEEPAFATTRGAPHKARRWWHYRLGQSSFHGSILQGNLVRLLVLFHFPITVFATYEFSRSPKSDGSSKALAGLTFAVISVLIPLLLLVRLALTPTKKLYDATRTLLALGPLYSHYAQGSQMFAAVFLTHSLAVGIVLGAGQRSGTAQAIIILIVEVAYALATSIWLPWGELASMGIISFLFCVARIVTAVLLIILSPLVSVGNAPAGWIGYAIILIQGLVYLAFLLMLIVKVIESFVRLIRGLLGALSQAGCFGERKPKHDKGRSREKSSGNSSGRHTPHSSLPTADKRAFPMYHNHQPSFLRPEQALLPYREDADDESGYIMGAWANSYPPQTQPAYQTVNTADASDSSLPGSGFARVGGGRANMDFPFAITAPDQAQSLRTRDNVGSSSPPLPPGAMAASPGHMRSQSHVATILLATHMTHWCRLTSIQTDGASSALATRSRRRLGFWQRTIFSQTDEPSPSSPKTGWFSRLKSRTDGDAEAQGIKPKGSSFMVPPAEEAAPTQSFVVVRPKRNTNPSASSS</sequence>
<dbReference type="PANTHER" id="PTHR31145">
    <property type="entry name" value="INTEGRAL MEMBRANE PROTEIN (AFU_ORTHOLOGUE AFUA_7G01610)"/>
    <property type="match status" value="1"/>
</dbReference>
<protein>
    <recommendedName>
        <fullName evidence="4">TRP C-terminal domain-containing protein</fullName>
    </recommendedName>
</protein>
<evidence type="ECO:0000256" key="2">
    <source>
        <dbReference type="SAM" id="Phobius"/>
    </source>
</evidence>
<feature type="compositionally biased region" description="Polar residues" evidence="1">
    <location>
        <begin position="677"/>
        <end position="691"/>
    </location>
</feature>
<name>A0A9P6E2Q0_9AGAM</name>
<feature type="transmembrane region" description="Helical" evidence="2">
    <location>
        <begin position="556"/>
        <end position="575"/>
    </location>
</feature>
<keyword evidence="2" id="KW-0472">Membrane</keyword>
<dbReference type="PANTHER" id="PTHR31145:SF6">
    <property type="entry name" value="INTEGRAL MEMBRANE PROTEIN (AFU_ORTHOLOGUE AFUA_7G01610)"/>
    <property type="match status" value="1"/>
</dbReference>
<dbReference type="InterPro" id="IPR040241">
    <property type="entry name" value="TRP_Flc/Pkd2-like"/>
</dbReference>
<dbReference type="Proteomes" id="UP000886523">
    <property type="component" value="Unassembled WGS sequence"/>
</dbReference>
<feature type="transmembrane region" description="Helical" evidence="2">
    <location>
        <begin position="519"/>
        <end position="544"/>
    </location>
</feature>
<feature type="compositionally biased region" description="Basic and acidic residues" evidence="1">
    <location>
        <begin position="662"/>
        <end position="676"/>
    </location>
</feature>
<evidence type="ECO:0000313" key="5">
    <source>
        <dbReference type="EMBL" id="KAF9520720.1"/>
    </source>
</evidence>
<dbReference type="GO" id="GO:0055085">
    <property type="term" value="P:transmembrane transport"/>
    <property type="evidence" value="ECO:0007669"/>
    <property type="project" value="TreeGrafter"/>
</dbReference>
<dbReference type="AlphaFoldDB" id="A0A9P6E2Q0"/>
<feature type="signal peptide" evidence="3">
    <location>
        <begin position="1"/>
        <end position="19"/>
    </location>
</feature>
<dbReference type="GO" id="GO:0016020">
    <property type="term" value="C:membrane"/>
    <property type="evidence" value="ECO:0007669"/>
    <property type="project" value="TreeGrafter"/>
</dbReference>
<evidence type="ECO:0000259" key="4">
    <source>
        <dbReference type="Pfam" id="PF06011"/>
    </source>
</evidence>
<feature type="chain" id="PRO_5040216129" description="TRP C-terminal domain-containing protein" evidence="3">
    <location>
        <begin position="20"/>
        <end position="931"/>
    </location>
</feature>
<evidence type="ECO:0000313" key="6">
    <source>
        <dbReference type="Proteomes" id="UP000886523"/>
    </source>
</evidence>
<comment type="caution">
    <text evidence="5">The sequence shown here is derived from an EMBL/GenBank/DDBJ whole genome shotgun (WGS) entry which is preliminary data.</text>
</comment>
<feature type="transmembrane region" description="Helical" evidence="2">
    <location>
        <begin position="445"/>
        <end position="464"/>
    </location>
</feature>
<feature type="region of interest" description="Disordered" evidence="1">
    <location>
        <begin position="662"/>
        <end position="694"/>
    </location>
</feature>
<evidence type="ECO:0000256" key="1">
    <source>
        <dbReference type="SAM" id="MobiDB-lite"/>
    </source>
</evidence>
<keyword evidence="2" id="KW-0812">Transmembrane</keyword>
<feature type="region of interest" description="Disordered" evidence="1">
    <location>
        <begin position="790"/>
        <end position="813"/>
    </location>
</feature>
<feature type="transmembrane region" description="Helical" evidence="2">
    <location>
        <begin position="476"/>
        <end position="499"/>
    </location>
</feature>
<reference evidence="5" key="1">
    <citation type="journal article" date="2020" name="Nat. Commun.">
        <title>Large-scale genome sequencing of mycorrhizal fungi provides insights into the early evolution of symbiotic traits.</title>
        <authorList>
            <person name="Miyauchi S."/>
            <person name="Kiss E."/>
            <person name="Kuo A."/>
            <person name="Drula E."/>
            <person name="Kohler A."/>
            <person name="Sanchez-Garcia M."/>
            <person name="Morin E."/>
            <person name="Andreopoulos B."/>
            <person name="Barry K.W."/>
            <person name="Bonito G."/>
            <person name="Buee M."/>
            <person name="Carver A."/>
            <person name="Chen C."/>
            <person name="Cichocki N."/>
            <person name="Clum A."/>
            <person name="Culley D."/>
            <person name="Crous P.W."/>
            <person name="Fauchery L."/>
            <person name="Girlanda M."/>
            <person name="Hayes R.D."/>
            <person name="Keri Z."/>
            <person name="LaButti K."/>
            <person name="Lipzen A."/>
            <person name="Lombard V."/>
            <person name="Magnuson J."/>
            <person name="Maillard F."/>
            <person name="Murat C."/>
            <person name="Nolan M."/>
            <person name="Ohm R.A."/>
            <person name="Pangilinan J."/>
            <person name="Pereira M.F."/>
            <person name="Perotto S."/>
            <person name="Peter M."/>
            <person name="Pfister S."/>
            <person name="Riley R."/>
            <person name="Sitrit Y."/>
            <person name="Stielow J.B."/>
            <person name="Szollosi G."/>
            <person name="Zifcakova L."/>
            <person name="Stursova M."/>
            <person name="Spatafora J.W."/>
            <person name="Tedersoo L."/>
            <person name="Vaario L.M."/>
            <person name="Yamada A."/>
            <person name="Yan M."/>
            <person name="Wang P."/>
            <person name="Xu J."/>
            <person name="Bruns T."/>
            <person name="Baldrian P."/>
            <person name="Vilgalys R."/>
            <person name="Dunand C."/>
            <person name="Henrissat B."/>
            <person name="Grigoriev I.V."/>
            <person name="Hibbett D."/>
            <person name="Nagy L.G."/>
            <person name="Martin F.M."/>
        </authorList>
    </citation>
    <scope>NUCLEOTIDE SEQUENCE</scope>
    <source>
        <strain evidence="5">UP504</strain>
    </source>
</reference>
<organism evidence="5 6">
    <name type="scientific">Hydnum rufescens UP504</name>
    <dbReference type="NCBI Taxonomy" id="1448309"/>
    <lineage>
        <taxon>Eukaryota</taxon>
        <taxon>Fungi</taxon>
        <taxon>Dikarya</taxon>
        <taxon>Basidiomycota</taxon>
        <taxon>Agaricomycotina</taxon>
        <taxon>Agaricomycetes</taxon>
        <taxon>Cantharellales</taxon>
        <taxon>Hydnaceae</taxon>
        <taxon>Hydnum</taxon>
    </lineage>
</organism>
<dbReference type="OrthoDB" id="5312224at2759"/>
<keyword evidence="2" id="KW-1133">Transmembrane helix</keyword>
<evidence type="ECO:0000256" key="3">
    <source>
        <dbReference type="SAM" id="SignalP"/>
    </source>
</evidence>
<dbReference type="InterPro" id="IPR010308">
    <property type="entry name" value="TRP_C"/>
</dbReference>
<dbReference type="Pfam" id="PF06011">
    <property type="entry name" value="TRP"/>
    <property type="match status" value="1"/>
</dbReference>
<keyword evidence="6" id="KW-1185">Reference proteome</keyword>
<feature type="compositionally biased region" description="Polar residues" evidence="1">
    <location>
        <begin position="861"/>
        <end position="874"/>
    </location>
</feature>
<feature type="transmembrane region" description="Helical" evidence="2">
    <location>
        <begin position="615"/>
        <end position="637"/>
    </location>
</feature>
<proteinExistence type="predicted"/>
<feature type="transmembrane region" description="Helical" evidence="2">
    <location>
        <begin position="191"/>
        <end position="214"/>
    </location>
</feature>